<evidence type="ECO:0000313" key="2">
    <source>
        <dbReference type="EMBL" id="RRT36582.1"/>
    </source>
</evidence>
<protein>
    <submittedName>
        <fullName evidence="2">Uncharacterized protein</fullName>
    </submittedName>
</protein>
<sequence length="76" mass="7921">MRAIDLLHPLHPDLEIQGIRSKEGAADHGQAPCRGGHSRPGRLQGQSVVAKAPYKGVAGFCQGQPVGAEAAHGHSH</sequence>
<gene>
    <name evidence="2" type="ORF">B296_00050288</name>
</gene>
<dbReference type="EMBL" id="AMZH03023398">
    <property type="protein sequence ID" value="RRT36582.1"/>
    <property type="molecule type" value="Genomic_DNA"/>
</dbReference>
<organism evidence="2 3">
    <name type="scientific">Ensete ventricosum</name>
    <name type="common">Abyssinian banana</name>
    <name type="synonym">Musa ensete</name>
    <dbReference type="NCBI Taxonomy" id="4639"/>
    <lineage>
        <taxon>Eukaryota</taxon>
        <taxon>Viridiplantae</taxon>
        <taxon>Streptophyta</taxon>
        <taxon>Embryophyta</taxon>
        <taxon>Tracheophyta</taxon>
        <taxon>Spermatophyta</taxon>
        <taxon>Magnoliopsida</taxon>
        <taxon>Liliopsida</taxon>
        <taxon>Zingiberales</taxon>
        <taxon>Musaceae</taxon>
        <taxon>Ensete</taxon>
    </lineage>
</organism>
<dbReference type="Proteomes" id="UP000287651">
    <property type="component" value="Unassembled WGS sequence"/>
</dbReference>
<evidence type="ECO:0000256" key="1">
    <source>
        <dbReference type="SAM" id="MobiDB-lite"/>
    </source>
</evidence>
<evidence type="ECO:0000313" key="3">
    <source>
        <dbReference type="Proteomes" id="UP000287651"/>
    </source>
</evidence>
<proteinExistence type="predicted"/>
<feature type="region of interest" description="Disordered" evidence="1">
    <location>
        <begin position="20"/>
        <end position="43"/>
    </location>
</feature>
<name>A0A426XAU3_ENSVE</name>
<reference evidence="2 3" key="1">
    <citation type="journal article" date="2014" name="Agronomy (Basel)">
        <title>A Draft Genome Sequence for Ensete ventricosum, the Drought-Tolerant Tree Against Hunger.</title>
        <authorList>
            <person name="Harrison J."/>
            <person name="Moore K.A."/>
            <person name="Paszkiewicz K."/>
            <person name="Jones T."/>
            <person name="Grant M."/>
            <person name="Ambacheew D."/>
            <person name="Muzemil S."/>
            <person name="Studholme D.J."/>
        </authorList>
    </citation>
    <scope>NUCLEOTIDE SEQUENCE [LARGE SCALE GENOMIC DNA]</scope>
</reference>
<accession>A0A426XAU3</accession>
<comment type="caution">
    <text evidence="2">The sequence shown here is derived from an EMBL/GenBank/DDBJ whole genome shotgun (WGS) entry which is preliminary data.</text>
</comment>
<dbReference type="AlphaFoldDB" id="A0A426XAU3"/>